<evidence type="ECO:0000256" key="2">
    <source>
        <dbReference type="ARBA" id="ARBA00022448"/>
    </source>
</evidence>
<evidence type="ECO:0000313" key="13">
    <source>
        <dbReference type="Proteomes" id="UP000242180"/>
    </source>
</evidence>
<dbReference type="GO" id="GO:0005789">
    <property type="term" value="C:endoplasmic reticulum membrane"/>
    <property type="evidence" value="ECO:0007669"/>
    <property type="project" value="UniProtKB-SubCell"/>
</dbReference>
<dbReference type="GO" id="GO:0006888">
    <property type="term" value="P:endoplasmic reticulum to Golgi vesicle-mediated transport"/>
    <property type="evidence" value="ECO:0007669"/>
    <property type="project" value="TreeGrafter"/>
</dbReference>
<dbReference type="OrthoDB" id="2013972at2759"/>
<keyword evidence="6" id="KW-0256">Endoplasmic reticulum</keyword>
<evidence type="ECO:0000256" key="7">
    <source>
        <dbReference type="ARBA" id="ARBA00022892"/>
    </source>
</evidence>
<dbReference type="EMBL" id="MCGN01000010">
    <property type="protein sequence ID" value="ORY92352.1"/>
    <property type="molecule type" value="Genomic_DNA"/>
</dbReference>
<feature type="transmembrane region" description="Helical" evidence="11">
    <location>
        <begin position="264"/>
        <end position="283"/>
    </location>
</feature>
<keyword evidence="7" id="KW-0931">ER-Golgi transport</keyword>
<dbReference type="Gene3D" id="2.130.10.10">
    <property type="entry name" value="YVTN repeat-like/Quinoprotein amine dehydrogenase"/>
    <property type="match status" value="1"/>
</dbReference>
<dbReference type="Pfam" id="PF00400">
    <property type="entry name" value="WD40"/>
    <property type="match status" value="1"/>
</dbReference>
<sequence length="289" mass="32125">MSPAVIREARNESCRLFDIDHITDIQPLERVSASTTRNIEDYQKVTRFSPASGRYLVTGFTDGKVSVFKMPELSLAFPPVRFNGVQDCDIDWEERHLAVATPKALVILSLEDGTIVQVIDSPRMNGRTVCEFRACRYARGNKLYAAVNPVSRGKGFVCVWSTRRYPLKKARTASVCRKSITSFCVSPGGTLLAYASSDLTIGLVDARSLRPVLEVKKAHEFAITSLAFNRTGRYLASAGADTRCRITLVPDDHQLRSFSLATPIYAALCMPLLILLMHIITLMTDTHYS</sequence>
<evidence type="ECO:0000256" key="4">
    <source>
        <dbReference type="ARBA" id="ARBA00022692"/>
    </source>
</evidence>
<evidence type="ECO:0000256" key="6">
    <source>
        <dbReference type="ARBA" id="ARBA00022824"/>
    </source>
</evidence>
<evidence type="ECO:0000256" key="3">
    <source>
        <dbReference type="ARBA" id="ARBA00022574"/>
    </source>
</evidence>
<keyword evidence="10 11" id="KW-0472">Membrane</keyword>
<gene>
    <name evidence="12" type="ORF">BCR43DRAFT_498213</name>
</gene>
<dbReference type="PANTHER" id="PTHR23284">
    <property type="entry name" value="PROLACTIN REGULATORY ELEMENT BINDING PROTEIN"/>
    <property type="match status" value="1"/>
</dbReference>
<keyword evidence="13" id="KW-1185">Reference proteome</keyword>
<evidence type="ECO:0000313" key="12">
    <source>
        <dbReference type="EMBL" id="ORY92352.1"/>
    </source>
</evidence>
<dbReference type="InParanoid" id="A0A1X2H3H3"/>
<protein>
    <submittedName>
        <fullName evidence="12">WD40-repeat-containing domain protein</fullName>
    </submittedName>
</protein>
<evidence type="ECO:0000256" key="1">
    <source>
        <dbReference type="ARBA" id="ARBA00004389"/>
    </source>
</evidence>
<dbReference type="AlphaFoldDB" id="A0A1X2H3H3"/>
<dbReference type="InterPro" id="IPR045260">
    <property type="entry name" value="Sec12-like"/>
</dbReference>
<dbReference type="FunCoup" id="A0A1X2H3H3">
    <property type="interactions" value="74"/>
</dbReference>
<dbReference type="InterPro" id="IPR036322">
    <property type="entry name" value="WD40_repeat_dom_sf"/>
</dbReference>
<dbReference type="STRING" id="13706.A0A1X2H3H3"/>
<dbReference type="SMART" id="SM00320">
    <property type="entry name" value="WD40"/>
    <property type="match status" value="3"/>
</dbReference>
<proteinExistence type="predicted"/>
<keyword evidence="9 11" id="KW-1133">Transmembrane helix</keyword>
<keyword evidence="3" id="KW-0853">WD repeat</keyword>
<dbReference type="GO" id="GO:0003400">
    <property type="term" value="P:regulation of COPII vesicle coating"/>
    <property type="evidence" value="ECO:0007669"/>
    <property type="project" value="TreeGrafter"/>
</dbReference>
<evidence type="ECO:0000256" key="11">
    <source>
        <dbReference type="SAM" id="Phobius"/>
    </source>
</evidence>
<keyword evidence="2" id="KW-0813">Transport</keyword>
<keyword evidence="5" id="KW-0677">Repeat</keyword>
<evidence type="ECO:0000256" key="10">
    <source>
        <dbReference type="ARBA" id="ARBA00023136"/>
    </source>
</evidence>
<dbReference type="GO" id="GO:0015031">
    <property type="term" value="P:protein transport"/>
    <property type="evidence" value="ECO:0007669"/>
    <property type="project" value="UniProtKB-KW"/>
</dbReference>
<accession>A0A1X2H3H3</accession>
<dbReference type="InterPro" id="IPR015943">
    <property type="entry name" value="WD40/YVTN_repeat-like_dom_sf"/>
</dbReference>
<dbReference type="PANTHER" id="PTHR23284:SF0">
    <property type="entry name" value="PROLACTIN REGULATORY ELEMENT-BINDING PROTEIN"/>
    <property type="match status" value="1"/>
</dbReference>
<name>A0A1X2H3H3_SYNRA</name>
<organism evidence="12 13">
    <name type="scientific">Syncephalastrum racemosum</name>
    <name type="common">Filamentous fungus</name>
    <dbReference type="NCBI Taxonomy" id="13706"/>
    <lineage>
        <taxon>Eukaryota</taxon>
        <taxon>Fungi</taxon>
        <taxon>Fungi incertae sedis</taxon>
        <taxon>Mucoromycota</taxon>
        <taxon>Mucoromycotina</taxon>
        <taxon>Mucoromycetes</taxon>
        <taxon>Mucorales</taxon>
        <taxon>Syncephalastraceae</taxon>
        <taxon>Syncephalastrum</taxon>
    </lineage>
</organism>
<dbReference type="GO" id="GO:0005085">
    <property type="term" value="F:guanyl-nucleotide exchange factor activity"/>
    <property type="evidence" value="ECO:0007669"/>
    <property type="project" value="InterPro"/>
</dbReference>
<dbReference type="Proteomes" id="UP000242180">
    <property type="component" value="Unassembled WGS sequence"/>
</dbReference>
<evidence type="ECO:0000256" key="8">
    <source>
        <dbReference type="ARBA" id="ARBA00022927"/>
    </source>
</evidence>
<reference evidence="12 13" key="1">
    <citation type="submission" date="2016-07" db="EMBL/GenBank/DDBJ databases">
        <title>Pervasive Adenine N6-methylation of Active Genes in Fungi.</title>
        <authorList>
            <consortium name="DOE Joint Genome Institute"/>
            <person name="Mondo S.J."/>
            <person name="Dannebaum R.O."/>
            <person name="Kuo R.C."/>
            <person name="Labutti K."/>
            <person name="Haridas S."/>
            <person name="Kuo A."/>
            <person name="Salamov A."/>
            <person name="Ahrendt S.R."/>
            <person name="Lipzen A."/>
            <person name="Sullivan W."/>
            <person name="Andreopoulos W.B."/>
            <person name="Clum A."/>
            <person name="Lindquist E."/>
            <person name="Daum C."/>
            <person name="Ramamoorthy G.K."/>
            <person name="Gryganskyi A."/>
            <person name="Culley D."/>
            <person name="Magnuson J.K."/>
            <person name="James T.Y."/>
            <person name="O'Malley M.A."/>
            <person name="Stajich J.E."/>
            <person name="Spatafora J.W."/>
            <person name="Visel A."/>
            <person name="Grigoriev I.V."/>
        </authorList>
    </citation>
    <scope>NUCLEOTIDE SEQUENCE [LARGE SCALE GENOMIC DNA]</scope>
    <source>
        <strain evidence="12 13">NRRL 2496</strain>
    </source>
</reference>
<comment type="caution">
    <text evidence="12">The sequence shown here is derived from an EMBL/GenBank/DDBJ whole genome shotgun (WGS) entry which is preliminary data.</text>
</comment>
<comment type="subcellular location">
    <subcellularLocation>
        <location evidence="1">Endoplasmic reticulum membrane</location>
        <topology evidence="1">Single-pass membrane protein</topology>
    </subcellularLocation>
</comment>
<evidence type="ECO:0000256" key="9">
    <source>
        <dbReference type="ARBA" id="ARBA00022989"/>
    </source>
</evidence>
<keyword evidence="4 11" id="KW-0812">Transmembrane</keyword>
<dbReference type="InterPro" id="IPR001680">
    <property type="entry name" value="WD40_rpt"/>
</dbReference>
<evidence type="ECO:0000256" key="5">
    <source>
        <dbReference type="ARBA" id="ARBA00022737"/>
    </source>
</evidence>
<keyword evidence="8" id="KW-0653">Protein transport</keyword>
<dbReference type="SUPFAM" id="SSF50978">
    <property type="entry name" value="WD40 repeat-like"/>
    <property type="match status" value="1"/>
</dbReference>